<reference evidence="8" key="1">
    <citation type="submission" date="2021-04" db="EMBL/GenBank/DDBJ databases">
        <title>novel species isolated from subtropical streams in China.</title>
        <authorList>
            <person name="Lu H."/>
        </authorList>
    </citation>
    <scope>NUCLEOTIDE SEQUENCE</scope>
    <source>
        <strain evidence="8">FT137W</strain>
    </source>
</reference>
<evidence type="ECO:0000256" key="5">
    <source>
        <dbReference type="ARBA" id="ARBA00039879"/>
    </source>
</evidence>
<dbReference type="RefSeq" id="WP_212675049.1">
    <property type="nucleotide sequence ID" value="NZ_JAGSPJ010000002.1"/>
</dbReference>
<dbReference type="Proteomes" id="UP000678545">
    <property type="component" value="Unassembled WGS sequence"/>
</dbReference>
<evidence type="ECO:0000256" key="3">
    <source>
        <dbReference type="ARBA" id="ARBA00023002"/>
    </source>
</evidence>
<dbReference type="PANTHER" id="PTHR30041">
    <property type="entry name" value="ARSENATE REDUCTASE"/>
    <property type="match status" value="1"/>
</dbReference>
<dbReference type="EMBL" id="JAGSPJ010000002">
    <property type="protein sequence ID" value="MBR7799784.1"/>
    <property type="molecule type" value="Genomic_DNA"/>
</dbReference>
<dbReference type="NCBIfam" id="TIGR00014">
    <property type="entry name" value="arsC"/>
    <property type="match status" value="1"/>
</dbReference>
<dbReference type="Pfam" id="PF03960">
    <property type="entry name" value="ArsC"/>
    <property type="match status" value="1"/>
</dbReference>
<evidence type="ECO:0000256" key="2">
    <source>
        <dbReference type="ARBA" id="ARBA00022849"/>
    </source>
</evidence>
<dbReference type="GO" id="GO:0008794">
    <property type="term" value="F:arsenate reductase (glutaredoxin) activity"/>
    <property type="evidence" value="ECO:0007669"/>
    <property type="project" value="UniProtKB-UniRule"/>
</dbReference>
<evidence type="ECO:0000313" key="8">
    <source>
        <dbReference type="EMBL" id="MBR7799784.1"/>
    </source>
</evidence>
<accession>A0A941E364</accession>
<dbReference type="EC" id="1.20.4.1" evidence="4 7"/>
<comment type="similarity">
    <text evidence="1 6 7">Belongs to the ArsC family.</text>
</comment>
<sequence>MMHITIYHNPRCGTSRNTLALIRHTGVEPQVIEYLQRPLTKSELQNLVSTLNVPVREMMRQKEAVYMELQLDDPKWDDDALLDHLAVHPILLNRPIVVTSMGAKVCRPCELVLDILPTRQLTAFQKEDGEIVINEHGERVR</sequence>
<dbReference type="PROSITE" id="PS51353">
    <property type="entry name" value="ARSC"/>
    <property type="match status" value="1"/>
</dbReference>
<name>A0A941E364_9BURK</name>
<organism evidence="8 9">
    <name type="scientific">Undibacterium fentianense</name>
    <dbReference type="NCBI Taxonomy" id="2828728"/>
    <lineage>
        <taxon>Bacteria</taxon>
        <taxon>Pseudomonadati</taxon>
        <taxon>Pseudomonadota</taxon>
        <taxon>Betaproteobacteria</taxon>
        <taxon>Burkholderiales</taxon>
        <taxon>Oxalobacteraceae</taxon>
        <taxon>Undibacterium</taxon>
    </lineage>
</organism>
<dbReference type="InterPro" id="IPR006659">
    <property type="entry name" value="Arsenate_reductase"/>
</dbReference>
<evidence type="ECO:0000256" key="1">
    <source>
        <dbReference type="ARBA" id="ARBA00007198"/>
    </source>
</evidence>
<proteinExistence type="inferred from homology"/>
<comment type="catalytic activity">
    <reaction evidence="7">
        <text>[glutaredoxin]-dithiol + arsenate + glutathione + H(+) = glutathionyl-S-S-[glutaredoxin] + arsenite + H2O</text>
        <dbReference type="Rhea" id="RHEA:22016"/>
        <dbReference type="Rhea" id="RHEA-COMP:10729"/>
        <dbReference type="Rhea" id="RHEA-COMP:17668"/>
        <dbReference type="ChEBI" id="CHEBI:15377"/>
        <dbReference type="ChEBI" id="CHEBI:15378"/>
        <dbReference type="ChEBI" id="CHEBI:29242"/>
        <dbReference type="ChEBI" id="CHEBI:29950"/>
        <dbReference type="ChEBI" id="CHEBI:48597"/>
        <dbReference type="ChEBI" id="CHEBI:57925"/>
        <dbReference type="ChEBI" id="CHEBI:146199"/>
        <dbReference type="EC" id="1.20.4.1"/>
    </reaction>
</comment>
<dbReference type="InterPro" id="IPR036249">
    <property type="entry name" value="Thioredoxin-like_sf"/>
</dbReference>
<evidence type="ECO:0000256" key="6">
    <source>
        <dbReference type="PROSITE-ProRule" id="PRU01282"/>
    </source>
</evidence>
<dbReference type="Gene3D" id="3.40.30.10">
    <property type="entry name" value="Glutaredoxin"/>
    <property type="match status" value="1"/>
</dbReference>
<dbReference type="CDD" id="cd03034">
    <property type="entry name" value="ArsC_ArsC"/>
    <property type="match status" value="1"/>
</dbReference>
<dbReference type="GO" id="GO:0046685">
    <property type="term" value="P:response to arsenic-containing substance"/>
    <property type="evidence" value="ECO:0007669"/>
    <property type="project" value="UniProtKB-KW"/>
</dbReference>
<gene>
    <name evidence="8" type="primary">arsC</name>
    <name evidence="8" type="ORF">KDM90_07235</name>
</gene>
<dbReference type="InterPro" id="IPR006660">
    <property type="entry name" value="Arsenate_reductase-like"/>
</dbReference>
<keyword evidence="9" id="KW-1185">Reference proteome</keyword>
<evidence type="ECO:0000256" key="4">
    <source>
        <dbReference type="ARBA" id="ARBA00038969"/>
    </source>
</evidence>
<protein>
    <recommendedName>
        <fullName evidence="5 7">Arsenate reductase</fullName>
        <ecNumber evidence="4 7">1.20.4.1</ecNumber>
    </recommendedName>
</protein>
<evidence type="ECO:0000256" key="7">
    <source>
        <dbReference type="RuleBase" id="RU362029"/>
    </source>
</evidence>
<dbReference type="AlphaFoldDB" id="A0A941E364"/>
<keyword evidence="3 7" id="KW-0560">Oxidoreductase</keyword>
<evidence type="ECO:0000313" key="9">
    <source>
        <dbReference type="Proteomes" id="UP000678545"/>
    </source>
</evidence>
<dbReference type="SUPFAM" id="SSF52833">
    <property type="entry name" value="Thioredoxin-like"/>
    <property type="match status" value="1"/>
</dbReference>
<keyword evidence="2" id="KW-0059">Arsenical resistance</keyword>
<comment type="caution">
    <text evidence="8">The sequence shown here is derived from an EMBL/GenBank/DDBJ whole genome shotgun (WGS) entry which is preliminary data.</text>
</comment>
<dbReference type="PANTHER" id="PTHR30041:SF5">
    <property type="entry name" value="ARSENATE REDUCTASE-RELATED"/>
    <property type="match status" value="1"/>
</dbReference>